<dbReference type="Pfam" id="PF05000">
    <property type="entry name" value="RNA_pol_Rpb1_4"/>
    <property type="match status" value="1"/>
</dbReference>
<comment type="caution">
    <text evidence="15">The sequence shown here is derived from an EMBL/GenBank/DDBJ whole genome shotgun (WGS) entry which is preliminary data.</text>
</comment>
<dbReference type="InterPro" id="IPR006592">
    <property type="entry name" value="RNA_pol_N"/>
</dbReference>
<proteinExistence type="inferred from homology"/>
<feature type="domain" description="RNA polymerase N-terminal" evidence="14">
    <location>
        <begin position="329"/>
        <end position="666"/>
    </location>
</feature>
<evidence type="ECO:0000256" key="12">
    <source>
        <dbReference type="RuleBase" id="RU004279"/>
    </source>
</evidence>
<dbReference type="GO" id="GO:0006351">
    <property type="term" value="P:DNA-templated transcription"/>
    <property type="evidence" value="ECO:0007669"/>
    <property type="project" value="InterPro"/>
</dbReference>
<dbReference type="OrthoDB" id="270392at2759"/>
<dbReference type="InterPro" id="IPR007066">
    <property type="entry name" value="RNA_pol_Rpb1_3"/>
</dbReference>
<feature type="region of interest" description="Disordered" evidence="13">
    <location>
        <begin position="1337"/>
        <end position="1419"/>
    </location>
</feature>
<dbReference type="Gene3D" id="1.10.357.120">
    <property type="match status" value="1"/>
</dbReference>
<dbReference type="FunFam" id="1.10.274.100:FF:000006">
    <property type="entry name" value="DNA-directed RNA polymerase subunit"/>
    <property type="match status" value="1"/>
</dbReference>
<dbReference type="InterPro" id="IPR015699">
    <property type="entry name" value="DNA-dir_RNA_pol1_lsu_N"/>
</dbReference>
<dbReference type="Pfam" id="PF04983">
    <property type="entry name" value="RNA_pol_Rpb1_3"/>
    <property type="match status" value="1"/>
</dbReference>
<keyword evidence="3 12" id="KW-0240">DNA-directed RNA polymerase</keyword>
<dbReference type="InterPro" id="IPR000722">
    <property type="entry name" value="RNA_pol_asu"/>
</dbReference>
<evidence type="ECO:0000256" key="13">
    <source>
        <dbReference type="SAM" id="MobiDB-lite"/>
    </source>
</evidence>
<gene>
    <name evidence="15" type="ORF">PBRASI_LOCUS1447</name>
</gene>
<dbReference type="InterPro" id="IPR007080">
    <property type="entry name" value="RNA_pol_Rpb1_1"/>
</dbReference>
<evidence type="ECO:0000259" key="14">
    <source>
        <dbReference type="SMART" id="SM00663"/>
    </source>
</evidence>
<dbReference type="PANTHER" id="PTHR19376:SF11">
    <property type="entry name" value="DNA-DIRECTED RNA POLYMERASE I SUBUNIT RPA1"/>
    <property type="match status" value="1"/>
</dbReference>
<dbReference type="GO" id="GO:0046872">
    <property type="term" value="F:metal ion binding"/>
    <property type="evidence" value="ECO:0007669"/>
    <property type="project" value="UniProtKB-KW"/>
</dbReference>
<evidence type="ECO:0000256" key="9">
    <source>
        <dbReference type="ARBA" id="ARBA00023163"/>
    </source>
</evidence>
<dbReference type="Pfam" id="PF00623">
    <property type="entry name" value="RNA_pol_Rpb1_2"/>
    <property type="match status" value="1"/>
</dbReference>
<dbReference type="SUPFAM" id="SSF64484">
    <property type="entry name" value="beta and beta-prime subunits of DNA dependent RNA-polymerase"/>
    <property type="match status" value="1"/>
</dbReference>
<sequence length="1628" mass="181714">MNTSFPLNCEITSLSFGCLSVEEIRKISVKEVNVTALYDAIGSPVEGGPYDPAFGPLSALDICVTCGDTQSKCLGHFGHIELPCLVYHPLFFEHMVKVLRSLCTFCHRFKVGRFQMHKFAAKLVLLHYGLLIAVRDIDGAIVPDISDEGDGDDSSKDANVEVIDEYVAKVLYKHRKLIMKGEVIDDSATKEERKRLTTEFLKNAASTRRCANCEAHSATIRSAGTAKVFQVSLTKKQLDENAANSVDQTLDEDEDDINVLPIRQTRGNVFLTPYQVHRHIRLLFENEPLICGLLYGDNTSTKGLFQKFQSAHESRDLASLAPDKHASSDMFFVQVILVPPNRFRPTSSLGEQVYENPQNAIFTKILNTCERIRALMTTSAKKTSGDLSTISIEDLPQQQIALFNNEWLELQYDVNGLVDSTKTRRAFEGLHGVRQILEKKEGLMRKHLMGKRVNYAARSVISPDPNVETDEIGVPEIIAKRLTYPETVTPFNVRKLATAVINGPHKWPGATHIEFEDGTLQGLASLSTESRIAVANTLSTPSMLPAPFDRYQTVTNTVNKKVYRHICNGDMLLVNRQPTLHKPSIMAHRARVLPAEKTIRLHYANCQSYNADFDGDEMNIHLPQNEIARAEAMFVGSAGEQYLSSTSGAPLRGLIQDHVVTGVWLSSKETFFTREQYCQILYGALRPDSDGIVAQPVLTIPPAIQKPRSLWTGKQVVTTILYNVTYGHKQLNFTSRTRISDQYWRKASAEEATVIVSDGELLTGVLDKSQIGASSFGLIHSCHELYGRNVAEKLLGIFGRLFTAYTQWQGFSCRMDDLRLTPKGNKLRCQKLRKGPKIGEKAVWKYVGMEDEFQNAEDPSVKSEFIGRMREVLQDDDKHKDLDSTMKSEVNVLTSSIISSCIPKNLLVPFPSNNMQMMTAAGAKGSSVNVSQISCLLGQQELEGRRVPVMASGKTLPSFKAYDTSPMAGGYVGGRFLTGVNPQEYFFHCMAGREGLIDTAVKTSRSGYLQRCLIKHLEGLIANYDGTVRNNSDGSLIQFHYGEDAIDVTKQKHLYKFDFVAENWKSYNTKYGGEVLEKEATQASRVRKLNKKALENPNKYGPVISNPEMFPYNTLGSVSEHFESSLQKFIKNNKKLVGKRDEDKPGRKLFSYMMHKKYQQSLVEPGEAVGLLAAQGIGEPSTQMTLNTFHFAGFGAKNVTLGIPRLREILMVASDSIKTPMMRLPLKTGVSKKKAEKFPVTLSRLTLAEVVDEIVVTEKIVQGRLRGSWRKAYFVRMNFFPSEEYVDEYDISPKQVEVAIGSQFITMLRTSVTKFLAKKNKKDADIGKALKFTEPITNETTDEVDPTQSQPMNDSDDCDGDATASRMNSRRKQMVSYDEPDEDDMEIIVESDENNEKEDDGNVAEKDTEDASSKKKSKEQGGLAISHQFDVKGEWCEIDIQIPSSTAKVLMLEVVEKVCRDVVLREVPGISKCYPVQKMNDGEYFITDGVNILGIVQNGESIIEINNIYTNDIAAVLRVYGVEAARAVIIKEVSSVFQMYGIAVDARHLTLVADYMTHEGGFNSYSRGGMESNTSPLLQMSFERTCYFLTQAVIHGYRDTLRTPSARLVVGKVTENGTGCFNVMQTLS</sequence>
<dbReference type="InterPro" id="IPR038120">
    <property type="entry name" value="Rpb1_funnel_sf"/>
</dbReference>
<evidence type="ECO:0000256" key="11">
    <source>
        <dbReference type="ARBA" id="ARBA00048552"/>
    </source>
</evidence>
<dbReference type="SMART" id="SM00663">
    <property type="entry name" value="RPOLA_N"/>
    <property type="match status" value="1"/>
</dbReference>
<keyword evidence="7" id="KW-0862">Zinc</keyword>
<dbReference type="InterPro" id="IPR042102">
    <property type="entry name" value="RNA_pol_Rpb1_3_sf"/>
</dbReference>
<keyword evidence="9 12" id="KW-0804">Transcription</keyword>
<dbReference type="EMBL" id="CAJVPI010000093">
    <property type="protein sequence ID" value="CAG8478441.1"/>
    <property type="molecule type" value="Genomic_DNA"/>
</dbReference>
<keyword evidence="8" id="KW-0460">Magnesium</keyword>
<comment type="function">
    <text evidence="12">DNA-dependent RNA polymerase catalyzes the transcription of DNA into RNA using the four ribonucleoside triphosphates as substrates.</text>
</comment>
<dbReference type="PANTHER" id="PTHR19376">
    <property type="entry name" value="DNA-DIRECTED RNA POLYMERASE"/>
    <property type="match status" value="1"/>
</dbReference>
<evidence type="ECO:0000256" key="2">
    <source>
        <dbReference type="ARBA" id="ARBA00006460"/>
    </source>
</evidence>
<dbReference type="GO" id="GO:0003677">
    <property type="term" value="F:DNA binding"/>
    <property type="evidence" value="ECO:0007669"/>
    <property type="project" value="InterPro"/>
</dbReference>
<dbReference type="Gene3D" id="3.30.1490.180">
    <property type="entry name" value="RNA polymerase ii"/>
    <property type="match status" value="1"/>
</dbReference>
<dbReference type="InterPro" id="IPR045867">
    <property type="entry name" value="DNA-dir_RpoC_beta_prime"/>
</dbReference>
<keyword evidence="16" id="KW-1185">Reference proteome</keyword>
<evidence type="ECO:0000313" key="15">
    <source>
        <dbReference type="EMBL" id="CAG8478441.1"/>
    </source>
</evidence>
<dbReference type="CDD" id="cd01435">
    <property type="entry name" value="RNAP_I_RPA1_N"/>
    <property type="match status" value="1"/>
</dbReference>
<feature type="compositionally biased region" description="Acidic residues" evidence="13">
    <location>
        <begin position="1378"/>
        <end position="1402"/>
    </location>
</feature>
<name>A0A9N8W5Y8_9GLOM</name>
<dbReference type="GO" id="GO:0005736">
    <property type="term" value="C:RNA polymerase I complex"/>
    <property type="evidence" value="ECO:0007669"/>
    <property type="project" value="UniProtKB-ARBA"/>
</dbReference>
<comment type="subcellular location">
    <subcellularLocation>
        <location evidence="1">Nucleus</location>
    </subcellularLocation>
</comment>
<dbReference type="CDD" id="cd02735">
    <property type="entry name" value="RNAP_I_Rpa1_C"/>
    <property type="match status" value="1"/>
</dbReference>
<dbReference type="InterPro" id="IPR044893">
    <property type="entry name" value="RNA_pol_Rpb1_clamp_domain"/>
</dbReference>
<evidence type="ECO:0000256" key="6">
    <source>
        <dbReference type="ARBA" id="ARBA00022723"/>
    </source>
</evidence>
<dbReference type="Proteomes" id="UP000789739">
    <property type="component" value="Unassembled WGS sequence"/>
</dbReference>
<comment type="similarity">
    <text evidence="2 12">Belongs to the RNA polymerase beta' chain family.</text>
</comment>
<dbReference type="Gene3D" id="1.10.150.390">
    <property type="match status" value="1"/>
</dbReference>
<evidence type="ECO:0000313" key="16">
    <source>
        <dbReference type="Proteomes" id="UP000789739"/>
    </source>
</evidence>
<dbReference type="InterPro" id="IPR047107">
    <property type="entry name" value="DNA-dir_RNA_pol1_lsu_C"/>
</dbReference>
<keyword evidence="6" id="KW-0479">Metal-binding</keyword>
<dbReference type="Gene3D" id="1.10.132.30">
    <property type="match status" value="1"/>
</dbReference>
<dbReference type="Gene3D" id="1.10.274.100">
    <property type="entry name" value="RNA polymerase Rpb1, domain 3"/>
    <property type="match status" value="1"/>
</dbReference>
<evidence type="ECO:0000256" key="4">
    <source>
        <dbReference type="ARBA" id="ARBA00022679"/>
    </source>
</evidence>
<evidence type="ECO:0000256" key="8">
    <source>
        <dbReference type="ARBA" id="ARBA00022842"/>
    </source>
</evidence>
<dbReference type="Gene3D" id="2.40.40.20">
    <property type="match status" value="1"/>
</dbReference>
<accession>A0A9N8W5Y8</accession>
<dbReference type="Gene3D" id="3.30.70.2850">
    <property type="match status" value="1"/>
</dbReference>
<dbReference type="Gene3D" id="4.10.860.120">
    <property type="entry name" value="RNA polymerase II, clamp domain"/>
    <property type="match status" value="1"/>
</dbReference>
<dbReference type="InterPro" id="IPR007081">
    <property type="entry name" value="RNA_pol_Rpb1_5"/>
</dbReference>
<evidence type="ECO:0000256" key="3">
    <source>
        <dbReference type="ARBA" id="ARBA00022478"/>
    </source>
</evidence>
<organism evidence="15 16">
    <name type="scientific">Paraglomus brasilianum</name>
    <dbReference type="NCBI Taxonomy" id="144538"/>
    <lineage>
        <taxon>Eukaryota</taxon>
        <taxon>Fungi</taxon>
        <taxon>Fungi incertae sedis</taxon>
        <taxon>Mucoromycota</taxon>
        <taxon>Glomeromycotina</taxon>
        <taxon>Glomeromycetes</taxon>
        <taxon>Paraglomerales</taxon>
        <taxon>Paraglomeraceae</taxon>
        <taxon>Paraglomus</taxon>
    </lineage>
</organism>
<dbReference type="GO" id="GO:0003899">
    <property type="term" value="F:DNA-directed RNA polymerase activity"/>
    <property type="evidence" value="ECO:0007669"/>
    <property type="project" value="UniProtKB-EC"/>
</dbReference>
<dbReference type="Gene3D" id="6.10.250.2940">
    <property type="match status" value="1"/>
</dbReference>
<evidence type="ECO:0000256" key="1">
    <source>
        <dbReference type="ARBA" id="ARBA00004123"/>
    </source>
</evidence>
<dbReference type="Pfam" id="PF04997">
    <property type="entry name" value="RNA_pol_Rpb1_1"/>
    <property type="match status" value="1"/>
</dbReference>
<dbReference type="InterPro" id="IPR007083">
    <property type="entry name" value="RNA_pol_Rpb1_4"/>
</dbReference>
<comment type="catalytic activity">
    <reaction evidence="11 12">
        <text>RNA(n) + a ribonucleoside 5'-triphosphate = RNA(n+1) + diphosphate</text>
        <dbReference type="Rhea" id="RHEA:21248"/>
        <dbReference type="Rhea" id="RHEA-COMP:14527"/>
        <dbReference type="Rhea" id="RHEA-COMP:17342"/>
        <dbReference type="ChEBI" id="CHEBI:33019"/>
        <dbReference type="ChEBI" id="CHEBI:61557"/>
        <dbReference type="ChEBI" id="CHEBI:140395"/>
        <dbReference type="EC" id="2.7.7.6"/>
    </reaction>
</comment>
<keyword evidence="4 12" id="KW-0808">Transferase</keyword>
<keyword evidence="5 12" id="KW-0548">Nucleotidyltransferase</keyword>
<keyword evidence="10" id="KW-0539">Nucleus</keyword>
<dbReference type="Pfam" id="PF04998">
    <property type="entry name" value="RNA_pol_Rpb1_5"/>
    <property type="match status" value="1"/>
</dbReference>
<dbReference type="FunFam" id="2.40.40.20:FF:000019">
    <property type="entry name" value="DNA-directed RNA polymerase II subunit RPB1"/>
    <property type="match status" value="1"/>
</dbReference>
<dbReference type="EC" id="2.7.7.6" evidence="12"/>
<feature type="compositionally biased region" description="Basic and acidic residues" evidence="13">
    <location>
        <begin position="1403"/>
        <end position="1413"/>
    </location>
</feature>
<evidence type="ECO:0000256" key="7">
    <source>
        <dbReference type="ARBA" id="ARBA00022833"/>
    </source>
</evidence>
<evidence type="ECO:0000256" key="5">
    <source>
        <dbReference type="ARBA" id="ARBA00022695"/>
    </source>
</evidence>
<evidence type="ECO:0000256" key="10">
    <source>
        <dbReference type="ARBA" id="ARBA00023242"/>
    </source>
</evidence>
<reference evidence="15" key="1">
    <citation type="submission" date="2021-06" db="EMBL/GenBank/DDBJ databases">
        <authorList>
            <person name="Kallberg Y."/>
            <person name="Tangrot J."/>
            <person name="Rosling A."/>
        </authorList>
    </citation>
    <scope>NUCLEOTIDE SEQUENCE</scope>
    <source>
        <strain evidence="15">BR232B</strain>
    </source>
</reference>
<protein>
    <recommendedName>
        <fullName evidence="12">DNA-directed RNA polymerase subunit</fullName>
        <ecNumber evidence="12">2.7.7.6</ecNumber>
    </recommendedName>
</protein>